<comment type="caution">
    <text evidence="1">The sequence shown here is derived from an EMBL/GenBank/DDBJ whole genome shotgun (WGS) entry which is preliminary data.</text>
</comment>
<dbReference type="PANTHER" id="PTHR43881">
    <property type="entry name" value="GAMMA-GLUTAMYLTRANSPEPTIDASE (AFU_ORTHOLOGUE AFUA_4G13580)"/>
    <property type="match status" value="1"/>
</dbReference>
<reference evidence="1 2" key="1">
    <citation type="journal article" date="2019" name="Sci. Rep.">
        <title>Orb-weaving spider Araneus ventricosus genome elucidates the spidroin gene catalogue.</title>
        <authorList>
            <person name="Kono N."/>
            <person name="Nakamura H."/>
            <person name="Ohtoshi R."/>
            <person name="Moran D.A.P."/>
            <person name="Shinohara A."/>
            <person name="Yoshida Y."/>
            <person name="Fujiwara M."/>
            <person name="Mori M."/>
            <person name="Tomita M."/>
            <person name="Arakawa K."/>
        </authorList>
    </citation>
    <scope>NUCLEOTIDE SEQUENCE [LARGE SCALE GENOMIC DNA]</scope>
</reference>
<dbReference type="InterPro" id="IPR052896">
    <property type="entry name" value="GGT-like_enzyme"/>
</dbReference>
<gene>
    <name evidence="1" type="ORF">AVEN_224445_1</name>
</gene>
<dbReference type="OrthoDB" id="2015213at2759"/>
<dbReference type="Pfam" id="PF01019">
    <property type="entry name" value="G_glu_transpept"/>
    <property type="match status" value="1"/>
</dbReference>
<organism evidence="1 2">
    <name type="scientific">Araneus ventricosus</name>
    <name type="common">Orbweaver spider</name>
    <name type="synonym">Epeira ventricosa</name>
    <dbReference type="NCBI Taxonomy" id="182803"/>
    <lineage>
        <taxon>Eukaryota</taxon>
        <taxon>Metazoa</taxon>
        <taxon>Ecdysozoa</taxon>
        <taxon>Arthropoda</taxon>
        <taxon>Chelicerata</taxon>
        <taxon>Arachnida</taxon>
        <taxon>Araneae</taxon>
        <taxon>Araneomorphae</taxon>
        <taxon>Entelegynae</taxon>
        <taxon>Araneoidea</taxon>
        <taxon>Araneidae</taxon>
        <taxon>Araneus</taxon>
    </lineage>
</organism>
<sequence>MSSSNVADSGLEAFYSGATAQNIASEVQEYGGALTAEDMKEHVLNPPNPLPGEALSVDFNGVTIWEMKPNNMGVVSLLAFNVLKAYDLKGIHNCVL</sequence>
<keyword evidence="2" id="KW-1185">Reference proteome</keyword>
<dbReference type="AlphaFoldDB" id="A0A4Y2R357"/>
<proteinExistence type="predicted"/>
<dbReference type="PANTHER" id="PTHR43881:SF1">
    <property type="entry name" value="GAMMA-GLUTAMYLTRANSPEPTIDASE (AFU_ORTHOLOGUE AFUA_4G13580)"/>
    <property type="match status" value="1"/>
</dbReference>
<name>A0A4Y2R357_ARAVE</name>
<dbReference type="InterPro" id="IPR029055">
    <property type="entry name" value="Ntn_hydrolases_N"/>
</dbReference>
<dbReference type="SUPFAM" id="SSF56235">
    <property type="entry name" value="N-terminal nucleophile aminohydrolases (Ntn hydrolases)"/>
    <property type="match status" value="1"/>
</dbReference>
<evidence type="ECO:0000313" key="2">
    <source>
        <dbReference type="Proteomes" id="UP000499080"/>
    </source>
</evidence>
<evidence type="ECO:0000313" key="1">
    <source>
        <dbReference type="EMBL" id="GBN70102.1"/>
    </source>
</evidence>
<dbReference type="EMBL" id="BGPR01224974">
    <property type="protein sequence ID" value="GBN70102.1"/>
    <property type="molecule type" value="Genomic_DNA"/>
</dbReference>
<dbReference type="Proteomes" id="UP000499080">
    <property type="component" value="Unassembled WGS sequence"/>
</dbReference>
<accession>A0A4Y2R357</accession>
<protein>
    <submittedName>
        <fullName evidence="1">Uncharacterized protein</fullName>
    </submittedName>
</protein>